<dbReference type="InterPro" id="IPR052027">
    <property type="entry name" value="PspC"/>
</dbReference>
<keyword evidence="5 8" id="KW-0472">Membrane</keyword>
<evidence type="ECO:0000256" key="8">
    <source>
        <dbReference type="SAM" id="Phobius"/>
    </source>
</evidence>
<name>A0A4Q9DIQ0_9BACL</name>
<dbReference type="InterPro" id="IPR007168">
    <property type="entry name" value="Phageshock_PspC_N"/>
</dbReference>
<gene>
    <name evidence="10" type="ORF">EYB31_30885</name>
</gene>
<evidence type="ECO:0000256" key="4">
    <source>
        <dbReference type="ARBA" id="ARBA00022989"/>
    </source>
</evidence>
<feature type="coiled-coil region" evidence="6">
    <location>
        <begin position="133"/>
        <end position="160"/>
    </location>
</feature>
<reference evidence="10 11" key="1">
    <citation type="submission" date="2019-02" db="EMBL/GenBank/DDBJ databases">
        <title>Paenibacillus sp. nov., isolated from surface-sterilized tissue of Thalictrum simplex L.</title>
        <authorList>
            <person name="Tuo L."/>
        </authorList>
    </citation>
    <scope>NUCLEOTIDE SEQUENCE [LARGE SCALE GENOMIC DNA]</scope>
    <source>
        <strain evidence="10 11">N2SHLJ1</strain>
    </source>
</reference>
<evidence type="ECO:0000256" key="6">
    <source>
        <dbReference type="SAM" id="Coils"/>
    </source>
</evidence>
<dbReference type="Pfam" id="PF04024">
    <property type="entry name" value="PspC"/>
    <property type="match status" value="1"/>
</dbReference>
<evidence type="ECO:0000313" key="11">
    <source>
        <dbReference type="Proteomes" id="UP000293142"/>
    </source>
</evidence>
<protein>
    <submittedName>
        <fullName evidence="10">PspC domain-containing protein</fullName>
    </submittedName>
</protein>
<dbReference type="PANTHER" id="PTHR33885:SF3">
    <property type="entry name" value="PHAGE SHOCK PROTEIN C"/>
    <property type="match status" value="1"/>
</dbReference>
<accession>A0A4Q9DIQ0</accession>
<proteinExistence type="predicted"/>
<organism evidence="10 11">
    <name type="scientific">Paenibacillus thalictri</name>
    <dbReference type="NCBI Taxonomy" id="2527873"/>
    <lineage>
        <taxon>Bacteria</taxon>
        <taxon>Bacillati</taxon>
        <taxon>Bacillota</taxon>
        <taxon>Bacilli</taxon>
        <taxon>Bacillales</taxon>
        <taxon>Paenibacillaceae</taxon>
        <taxon>Paenibacillus</taxon>
    </lineage>
</organism>
<keyword evidence="2" id="KW-1003">Cell membrane</keyword>
<feature type="domain" description="Phage shock protein PspC N-terminal" evidence="9">
    <location>
        <begin position="4"/>
        <end position="60"/>
    </location>
</feature>
<evidence type="ECO:0000256" key="5">
    <source>
        <dbReference type="ARBA" id="ARBA00023136"/>
    </source>
</evidence>
<dbReference type="OrthoDB" id="9815286at2"/>
<keyword evidence="6" id="KW-0175">Coiled coil</keyword>
<dbReference type="RefSeq" id="WP_131017365.1">
    <property type="nucleotide sequence ID" value="NZ_SIRE01000027.1"/>
</dbReference>
<feature type="transmembrane region" description="Helical" evidence="8">
    <location>
        <begin position="34"/>
        <end position="58"/>
    </location>
</feature>
<keyword evidence="11" id="KW-1185">Reference proteome</keyword>
<dbReference type="Proteomes" id="UP000293142">
    <property type="component" value="Unassembled WGS sequence"/>
</dbReference>
<feature type="region of interest" description="Disordered" evidence="7">
    <location>
        <begin position="101"/>
        <end position="125"/>
    </location>
</feature>
<keyword evidence="4 8" id="KW-1133">Transmembrane helix</keyword>
<evidence type="ECO:0000256" key="3">
    <source>
        <dbReference type="ARBA" id="ARBA00022692"/>
    </source>
</evidence>
<dbReference type="AlphaFoldDB" id="A0A4Q9DIQ0"/>
<evidence type="ECO:0000259" key="9">
    <source>
        <dbReference type="Pfam" id="PF04024"/>
    </source>
</evidence>
<comment type="caution">
    <text evidence="10">The sequence shown here is derived from an EMBL/GenBank/DDBJ whole genome shotgun (WGS) entry which is preliminary data.</text>
</comment>
<sequence>MSSRLYRSRTDRKITGLCGGLADWMNMDANVLRVLVIIITFVLGGAPILIYILASIVIPKDPYGDETYDRFGRAHGYDSYGRPSRSYGGSTFERPERNYRDAEYTNYQQGPKTGGAAPSGPSNIDDMMKDIEKKAMWKEIEELRAKVAQFEKQNNNETNNKEEK</sequence>
<evidence type="ECO:0000256" key="7">
    <source>
        <dbReference type="SAM" id="MobiDB-lite"/>
    </source>
</evidence>
<comment type="subcellular location">
    <subcellularLocation>
        <location evidence="1">Cell membrane</location>
        <topology evidence="1">Single-pass membrane protein</topology>
    </subcellularLocation>
</comment>
<evidence type="ECO:0000313" key="10">
    <source>
        <dbReference type="EMBL" id="TBL71186.1"/>
    </source>
</evidence>
<evidence type="ECO:0000256" key="2">
    <source>
        <dbReference type="ARBA" id="ARBA00022475"/>
    </source>
</evidence>
<dbReference type="PANTHER" id="PTHR33885">
    <property type="entry name" value="PHAGE SHOCK PROTEIN C"/>
    <property type="match status" value="1"/>
</dbReference>
<keyword evidence="3 8" id="KW-0812">Transmembrane</keyword>
<dbReference type="GO" id="GO:0005886">
    <property type="term" value="C:plasma membrane"/>
    <property type="evidence" value="ECO:0007669"/>
    <property type="project" value="UniProtKB-SubCell"/>
</dbReference>
<dbReference type="EMBL" id="SIRE01000027">
    <property type="protein sequence ID" value="TBL71186.1"/>
    <property type="molecule type" value="Genomic_DNA"/>
</dbReference>
<evidence type="ECO:0000256" key="1">
    <source>
        <dbReference type="ARBA" id="ARBA00004162"/>
    </source>
</evidence>